<comment type="caution">
    <text evidence="1">The sequence shown here is derived from an EMBL/GenBank/DDBJ whole genome shotgun (WGS) entry which is preliminary data.</text>
</comment>
<dbReference type="OrthoDB" id="9801492at2"/>
<dbReference type="Proteomes" id="UP000294937">
    <property type="component" value="Unassembled WGS sequence"/>
</dbReference>
<keyword evidence="1" id="KW-0808">Transferase</keyword>
<accession>A0A4R3L6Y6</accession>
<dbReference type="Gene3D" id="3.40.50.2000">
    <property type="entry name" value="Glycogen Phosphorylase B"/>
    <property type="match status" value="1"/>
</dbReference>
<proteinExistence type="predicted"/>
<keyword evidence="2" id="KW-1185">Reference proteome</keyword>
<dbReference type="Pfam" id="PF13692">
    <property type="entry name" value="Glyco_trans_1_4"/>
    <property type="match status" value="1"/>
</dbReference>
<dbReference type="PANTHER" id="PTHR12526">
    <property type="entry name" value="GLYCOSYLTRANSFERASE"/>
    <property type="match status" value="1"/>
</dbReference>
<reference evidence="1 2" key="1">
    <citation type="submission" date="2019-03" db="EMBL/GenBank/DDBJ databases">
        <title>Genomic Encyclopedia of Type Strains, Phase IV (KMG-IV): sequencing the most valuable type-strain genomes for metagenomic binning, comparative biology and taxonomic classification.</title>
        <authorList>
            <person name="Goeker M."/>
        </authorList>
    </citation>
    <scope>NUCLEOTIDE SEQUENCE [LARGE SCALE GENOMIC DNA]</scope>
    <source>
        <strain evidence="1 2">DSM 45707</strain>
    </source>
</reference>
<dbReference type="AlphaFoldDB" id="A0A4R3L6Y6"/>
<dbReference type="GO" id="GO:0016740">
    <property type="term" value="F:transferase activity"/>
    <property type="evidence" value="ECO:0007669"/>
    <property type="project" value="UniProtKB-KW"/>
</dbReference>
<dbReference type="PANTHER" id="PTHR12526:SF630">
    <property type="entry name" value="GLYCOSYLTRANSFERASE"/>
    <property type="match status" value="1"/>
</dbReference>
<dbReference type="SUPFAM" id="SSF53756">
    <property type="entry name" value="UDP-Glycosyltransferase/glycogen phosphorylase"/>
    <property type="match status" value="1"/>
</dbReference>
<gene>
    <name evidence="1" type="ORF">EDD58_10870</name>
</gene>
<dbReference type="EMBL" id="SMAG01000008">
    <property type="protein sequence ID" value="TCS93256.1"/>
    <property type="molecule type" value="Genomic_DNA"/>
</dbReference>
<evidence type="ECO:0000313" key="1">
    <source>
        <dbReference type="EMBL" id="TCS93256.1"/>
    </source>
</evidence>
<name>A0A4R3L6Y6_9BACL</name>
<sequence>MGSLLVYYPFSLAQKVDSASKSRPIEMIHAFEEWGEQEGIRVITITGDSKEREQQFDRLRKSGDLNDLLFCYMENQTIPLWLTDSGHFPKQPLIDLKVFRFLKSKEVPIGVFYRDAYWKFDEIYPLKGVKKAIMKMIYRLEERFYQTYAKTIFLPSEPMFPYVNIQKPKVALPPGGKKVIIHKRPSKDHTLRGIYVGGIREDTGIPILIQAMEQVQEQKLPFGLTIVCREQEYQSLPKELRERISNLYVNVKHISGSELQEEYQSADVGFIPFIPNKYNDFAVAFKLFEYLSNELPIIATECKAQTQIIQSGPYGVICKPDVDDLVKAIQTMIEQQPKYVEEIKRSFAERHSWIARAKTVYQELLQEDL</sequence>
<evidence type="ECO:0000313" key="2">
    <source>
        <dbReference type="Proteomes" id="UP000294937"/>
    </source>
</evidence>
<protein>
    <submittedName>
        <fullName evidence="1">Glycosyltransferase involved in cell wall biosynthesis</fullName>
    </submittedName>
</protein>
<organism evidence="1 2">
    <name type="scientific">Hazenella coriacea</name>
    <dbReference type="NCBI Taxonomy" id="1179467"/>
    <lineage>
        <taxon>Bacteria</taxon>
        <taxon>Bacillati</taxon>
        <taxon>Bacillota</taxon>
        <taxon>Bacilli</taxon>
        <taxon>Bacillales</taxon>
        <taxon>Thermoactinomycetaceae</taxon>
        <taxon>Hazenella</taxon>
    </lineage>
</organism>